<proteinExistence type="predicted"/>
<evidence type="ECO:0000313" key="1">
    <source>
        <dbReference type="EMBL" id="MBD1263243.1"/>
    </source>
</evidence>
<gene>
    <name evidence="1" type="ORF">HZY62_21840</name>
    <name evidence="2" type="ORF">LX92_04458</name>
</gene>
<evidence type="ECO:0000313" key="3">
    <source>
        <dbReference type="Proteomes" id="UP000245667"/>
    </source>
</evidence>
<keyword evidence="4" id="KW-1185">Reference proteome</keyword>
<dbReference type="EMBL" id="QGGQ01000024">
    <property type="protein sequence ID" value="PWK17226.1"/>
    <property type="molecule type" value="Genomic_DNA"/>
</dbReference>
<reference evidence="1 4" key="2">
    <citation type="submission" date="2020-07" db="EMBL/GenBank/DDBJ databases">
        <title>The draft genome sequence of Maribacter polysiphoniae KCTC 22021.</title>
        <authorList>
            <person name="Mu L."/>
        </authorList>
    </citation>
    <scope>NUCLEOTIDE SEQUENCE [LARGE SCALE GENOMIC DNA]</scope>
    <source>
        <strain evidence="1 4">KCTC 22021</strain>
    </source>
</reference>
<evidence type="ECO:0000313" key="2">
    <source>
        <dbReference type="EMBL" id="PWK17226.1"/>
    </source>
</evidence>
<reference evidence="2 3" key="1">
    <citation type="submission" date="2018-05" db="EMBL/GenBank/DDBJ databases">
        <title>Genomic Encyclopedia of Archaeal and Bacterial Type Strains, Phase II (KMG-II): from individual species to whole genera.</title>
        <authorList>
            <person name="Goeker M."/>
        </authorList>
    </citation>
    <scope>NUCLEOTIDE SEQUENCE [LARGE SCALE GENOMIC DNA]</scope>
    <source>
        <strain evidence="2 3">DSM 23514</strain>
    </source>
</reference>
<dbReference type="Proteomes" id="UP000245667">
    <property type="component" value="Unassembled WGS sequence"/>
</dbReference>
<sequence length="155" mass="18133">MKKFILITIITLAFGATNLYSQKIKKETIYNRGLGVNHRIMWAEISLDDNNNVLSRNVVLAGQDYRFSKISSIIIAYIGSAKELNNFMRKLDEFYEKNEKETYDTIEGKRVRRAKFGIGIYDKDEIGQIGFHIKDFRKMKKALEEWAKKNNELLE</sequence>
<protein>
    <submittedName>
        <fullName evidence="2">Uncharacterized protein</fullName>
    </submittedName>
</protein>
<dbReference type="RefSeq" id="WP_146197906.1">
    <property type="nucleotide sequence ID" value="NZ_JACWLN010000025.1"/>
</dbReference>
<comment type="caution">
    <text evidence="2">The sequence shown here is derived from an EMBL/GenBank/DDBJ whole genome shotgun (WGS) entry which is preliminary data.</text>
</comment>
<name>A0A316DHQ9_9FLAO</name>
<dbReference type="AlphaFoldDB" id="A0A316DHQ9"/>
<evidence type="ECO:0000313" key="4">
    <source>
        <dbReference type="Proteomes" id="UP000651837"/>
    </source>
</evidence>
<organism evidence="2 3">
    <name type="scientific">Maribacter polysiphoniae</name>
    <dbReference type="NCBI Taxonomy" id="429344"/>
    <lineage>
        <taxon>Bacteria</taxon>
        <taxon>Pseudomonadati</taxon>
        <taxon>Bacteroidota</taxon>
        <taxon>Flavobacteriia</taxon>
        <taxon>Flavobacteriales</taxon>
        <taxon>Flavobacteriaceae</taxon>
        <taxon>Maribacter</taxon>
    </lineage>
</organism>
<accession>A0A316DHQ9</accession>
<dbReference type="Proteomes" id="UP000651837">
    <property type="component" value="Unassembled WGS sequence"/>
</dbReference>
<dbReference type="EMBL" id="JACWLN010000025">
    <property type="protein sequence ID" value="MBD1263243.1"/>
    <property type="molecule type" value="Genomic_DNA"/>
</dbReference>